<dbReference type="PANTHER" id="PTHR16650">
    <property type="entry name" value="C21ORF13-RELATED"/>
    <property type="match status" value="1"/>
</dbReference>
<dbReference type="Pfam" id="PF15619">
    <property type="entry name" value="Lebercilin"/>
    <property type="match status" value="1"/>
</dbReference>
<protein>
    <recommendedName>
        <fullName evidence="5">Lebercilin domain-containing protein</fullName>
    </recommendedName>
</protein>
<dbReference type="InterPro" id="IPR028933">
    <property type="entry name" value="Lebercilin_dom"/>
</dbReference>
<evidence type="ECO:0000256" key="3">
    <source>
        <dbReference type="SAM" id="Coils"/>
    </source>
</evidence>
<proteinExistence type="inferred from homology"/>
<feature type="region of interest" description="Disordered" evidence="4">
    <location>
        <begin position="363"/>
        <end position="444"/>
    </location>
</feature>
<reference evidence="6" key="1">
    <citation type="submission" date="2021-03" db="EMBL/GenBank/DDBJ databases">
        <title>Chromosome level genome of the anhydrobiotic midge Polypedilum vanderplanki.</title>
        <authorList>
            <person name="Yoshida Y."/>
            <person name="Kikawada T."/>
            <person name="Gusev O."/>
        </authorList>
    </citation>
    <scope>NUCLEOTIDE SEQUENCE</scope>
    <source>
        <strain evidence="6">NIAS01</strain>
        <tissue evidence="6">Whole body or cell culture</tissue>
    </source>
</reference>
<dbReference type="AlphaFoldDB" id="A0A9J6C458"/>
<gene>
    <name evidence="6" type="ORF">PVAND_006749</name>
</gene>
<name>A0A9J6C458_POLVA</name>
<dbReference type="OrthoDB" id="2123794at2759"/>
<evidence type="ECO:0000256" key="2">
    <source>
        <dbReference type="ARBA" id="ARBA00023054"/>
    </source>
</evidence>
<evidence type="ECO:0000313" key="6">
    <source>
        <dbReference type="EMBL" id="KAG5676956.1"/>
    </source>
</evidence>
<feature type="coiled-coil region" evidence="3">
    <location>
        <begin position="130"/>
        <end position="221"/>
    </location>
</feature>
<evidence type="ECO:0000256" key="1">
    <source>
        <dbReference type="ARBA" id="ARBA00010229"/>
    </source>
</evidence>
<feature type="compositionally biased region" description="Polar residues" evidence="4">
    <location>
        <begin position="412"/>
        <end position="421"/>
    </location>
</feature>
<evidence type="ECO:0000259" key="5">
    <source>
        <dbReference type="Pfam" id="PF15619"/>
    </source>
</evidence>
<dbReference type="Proteomes" id="UP001107558">
    <property type="component" value="Chromosome 2"/>
</dbReference>
<comment type="caution">
    <text evidence="6">The sequence shown here is derived from an EMBL/GenBank/DDBJ whole genome shotgun (WGS) entry which is preliminary data.</text>
</comment>
<evidence type="ECO:0000256" key="4">
    <source>
        <dbReference type="SAM" id="MobiDB-lite"/>
    </source>
</evidence>
<accession>A0A9J6C458</accession>
<dbReference type="GO" id="GO:0005930">
    <property type="term" value="C:axoneme"/>
    <property type="evidence" value="ECO:0007669"/>
    <property type="project" value="TreeGrafter"/>
</dbReference>
<organism evidence="6 7">
    <name type="scientific">Polypedilum vanderplanki</name>
    <name type="common">Sleeping chironomid midge</name>
    <dbReference type="NCBI Taxonomy" id="319348"/>
    <lineage>
        <taxon>Eukaryota</taxon>
        <taxon>Metazoa</taxon>
        <taxon>Ecdysozoa</taxon>
        <taxon>Arthropoda</taxon>
        <taxon>Hexapoda</taxon>
        <taxon>Insecta</taxon>
        <taxon>Pterygota</taxon>
        <taxon>Neoptera</taxon>
        <taxon>Endopterygota</taxon>
        <taxon>Diptera</taxon>
        <taxon>Nematocera</taxon>
        <taxon>Chironomoidea</taxon>
        <taxon>Chironomidae</taxon>
        <taxon>Chironominae</taxon>
        <taxon>Polypedilum</taxon>
        <taxon>Polypedilum</taxon>
    </lineage>
</organism>
<feature type="compositionally biased region" description="Polar residues" evidence="4">
    <location>
        <begin position="263"/>
        <end position="289"/>
    </location>
</feature>
<sequence>MSVVTILPGTTCKNLKTNSNEFNTSTNSMRSIETVYSIPSSKMSVLTRRKFNQKNRERNPTLVPVVSEIKQRVMSARMLRIKQLQNQIGETQHRLSELMTENRTLKALQRRHESALSRHEGPSAELPQLLNSHAEELRMWTTRCRNLQQKNIELQAKLKLKEQIILTVTDQNKQLHQLDKSKNLLERAALQERVKVLEERVTDKEKEIKLLVRRLQLAEKAYKTNLHIEQQKYRDLLTKIEMSELILNTESTNKKISPRVSLQRGSIRNKSPPNRLLSKSATNLSNPTNDQRENSIVVEAPENVLPTNVNNNDFKINESIKFNTPCVVNTNVKLMPDIKADPFDEEINEIDLTKNCIDNSNKTLSKKENEVQPNGHMTKDDDENTINKTKNGMHRARQQNQSKPVVPKLSPLHTTQQQQFVKKSEKKSTSDDSEFSDNEDFHFYSDNNGTKMAQLLKQKMHVAELDIKMKQNSLDSTGSQKNSYQVDDEMSNSSFSSHEAVRNEDLARHHLHHFRQIQKLKDRGDNSDLFKIQRQMHESIIHRETMLDEYCNEIVDQDFLYSEQKFKEKYLAATGNEAGTNKIIQQQPYQIINCNKTNGHVAKGGGQIEKNQLDEKKKAKLLAAMKIIDNNSIEN</sequence>
<keyword evidence="7" id="KW-1185">Reference proteome</keyword>
<dbReference type="InterPro" id="IPR026188">
    <property type="entry name" value="Lebercilin-like"/>
</dbReference>
<feature type="region of interest" description="Disordered" evidence="4">
    <location>
        <begin position="257"/>
        <end position="291"/>
    </location>
</feature>
<dbReference type="PANTHER" id="PTHR16650:SF6">
    <property type="entry name" value="GH21622P"/>
    <property type="match status" value="1"/>
</dbReference>
<keyword evidence="2 3" id="KW-0175">Coiled coil</keyword>
<dbReference type="EMBL" id="JADBJN010000002">
    <property type="protein sequence ID" value="KAG5676956.1"/>
    <property type="molecule type" value="Genomic_DNA"/>
</dbReference>
<feature type="domain" description="Lebercilin" evidence="5">
    <location>
        <begin position="70"/>
        <end position="241"/>
    </location>
</feature>
<evidence type="ECO:0000313" key="7">
    <source>
        <dbReference type="Proteomes" id="UP001107558"/>
    </source>
</evidence>
<comment type="similarity">
    <text evidence="1">Belongs to the LCA5 family.</text>
</comment>
<dbReference type="GO" id="GO:0042073">
    <property type="term" value="P:intraciliary transport"/>
    <property type="evidence" value="ECO:0007669"/>
    <property type="project" value="TreeGrafter"/>
</dbReference>